<accession>A0ABU6VER6</accession>
<sequence>MGFPVRNKRPRLNSDIYLIPRVITQEIYKKSKLVAGTMAGVPPAATVSRDVILCPTWKQRPHGTYYSQ</sequence>
<comment type="caution">
    <text evidence="1">The sequence shown here is derived from an EMBL/GenBank/DDBJ whole genome shotgun (WGS) entry which is preliminary data.</text>
</comment>
<proteinExistence type="predicted"/>
<evidence type="ECO:0000313" key="1">
    <source>
        <dbReference type="EMBL" id="MED6171982.1"/>
    </source>
</evidence>
<protein>
    <submittedName>
        <fullName evidence="1">Uncharacterized protein</fullName>
    </submittedName>
</protein>
<reference evidence="1 2" key="1">
    <citation type="journal article" date="2023" name="Plants (Basel)">
        <title>Bridging the Gap: Combining Genomics and Transcriptomics Approaches to Understand Stylosanthes scabra, an Orphan Legume from the Brazilian Caatinga.</title>
        <authorList>
            <person name="Ferreira-Neto J.R.C."/>
            <person name="da Silva M.D."/>
            <person name="Binneck E."/>
            <person name="de Melo N.F."/>
            <person name="da Silva R.H."/>
            <person name="de Melo A.L.T.M."/>
            <person name="Pandolfi V."/>
            <person name="Bustamante F.O."/>
            <person name="Brasileiro-Vidal A.C."/>
            <person name="Benko-Iseppon A.M."/>
        </authorList>
    </citation>
    <scope>NUCLEOTIDE SEQUENCE [LARGE SCALE GENOMIC DNA]</scope>
    <source>
        <tissue evidence="1">Leaves</tissue>
    </source>
</reference>
<name>A0ABU6VER6_9FABA</name>
<organism evidence="1 2">
    <name type="scientific">Stylosanthes scabra</name>
    <dbReference type="NCBI Taxonomy" id="79078"/>
    <lineage>
        <taxon>Eukaryota</taxon>
        <taxon>Viridiplantae</taxon>
        <taxon>Streptophyta</taxon>
        <taxon>Embryophyta</taxon>
        <taxon>Tracheophyta</taxon>
        <taxon>Spermatophyta</taxon>
        <taxon>Magnoliopsida</taxon>
        <taxon>eudicotyledons</taxon>
        <taxon>Gunneridae</taxon>
        <taxon>Pentapetalae</taxon>
        <taxon>rosids</taxon>
        <taxon>fabids</taxon>
        <taxon>Fabales</taxon>
        <taxon>Fabaceae</taxon>
        <taxon>Papilionoideae</taxon>
        <taxon>50 kb inversion clade</taxon>
        <taxon>dalbergioids sensu lato</taxon>
        <taxon>Dalbergieae</taxon>
        <taxon>Pterocarpus clade</taxon>
        <taxon>Stylosanthes</taxon>
    </lineage>
</organism>
<keyword evidence="2" id="KW-1185">Reference proteome</keyword>
<dbReference type="Proteomes" id="UP001341840">
    <property type="component" value="Unassembled WGS sequence"/>
</dbReference>
<dbReference type="EMBL" id="JASCZI010151317">
    <property type="protein sequence ID" value="MED6171982.1"/>
    <property type="molecule type" value="Genomic_DNA"/>
</dbReference>
<evidence type="ECO:0000313" key="2">
    <source>
        <dbReference type="Proteomes" id="UP001341840"/>
    </source>
</evidence>
<gene>
    <name evidence="1" type="ORF">PIB30_045845</name>
</gene>